<dbReference type="Pfam" id="PF00512">
    <property type="entry name" value="HisKA"/>
    <property type="match status" value="1"/>
</dbReference>
<protein>
    <recommendedName>
        <fullName evidence="2">histidine kinase</fullName>
        <ecNumber evidence="2">2.7.13.3</ecNumber>
    </recommendedName>
</protein>
<dbReference type="SMART" id="SM00448">
    <property type="entry name" value="REC"/>
    <property type="match status" value="1"/>
</dbReference>
<dbReference type="InterPro" id="IPR013767">
    <property type="entry name" value="PAS_fold"/>
</dbReference>
<feature type="modified residue" description="4-aspartylphosphate" evidence="6">
    <location>
        <position position="640"/>
    </location>
</feature>
<accession>A0ABP7SGY1</accession>
<name>A0ABP7SGY1_9SPHN</name>
<evidence type="ECO:0000256" key="3">
    <source>
        <dbReference type="ARBA" id="ARBA00022553"/>
    </source>
</evidence>
<dbReference type="SUPFAM" id="SSF52172">
    <property type="entry name" value="CheY-like"/>
    <property type="match status" value="1"/>
</dbReference>
<dbReference type="InterPro" id="IPR005467">
    <property type="entry name" value="His_kinase_dom"/>
</dbReference>
<dbReference type="NCBIfam" id="TIGR00229">
    <property type="entry name" value="sensory_box"/>
    <property type="match status" value="1"/>
</dbReference>
<evidence type="ECO:0000256" key="5">
    <source>
        <dbReference type="ARBA" id="ARBA00022777"/>
    </source>
</evidence>
<comment type="catalytic activity">
    <reaction evidence="1">
        <text>ATP + protein L-histidine = ADP + protein N-phospho-L-histidine.</text>
        <dbReference type="EC" id="2.7.13.3"/>
    </reaction>
</comment>
<dbReference type="SUPFAM" id="SSF47384">
    <property type="entry name" value="Homodimeric domain of signal transducing histidine kinase"/>
    <property type="match status" value="1"/>
</dbReference>
<dbReference type="SMART" id="SM00388">
    <property type="entry name" value="HisKA"/>
    <property type="match status" value="1"/>
</dbReference>
<evidence type="ECO:0000256" key="1">
    <source>
        <dbReference type="ARBA" id="ARBA00000085"/>
    </source>
</evidence>
<evidence type="ECO:0000313" key="11">
    <source>
        <dbReference type="Proteomes" id="UP001500235"/>
    </source>
</evidence>
<dbReference type="CDD" id="cd00130">
    <property type="entry name" value="PAS"/>
    <property type="match status" value="1"/>
</dbReference>
<dbReference type="EMBL" id="BAABBQ010000001">
    <property type="protein sequence ID" value="GAA4011423.1"/>
    <property type="molecule type" value="Genomic_DNA"/>
</dbReference>
<dbReference type="Pfam" id="PF00989">
    <property type="entry name" value="PAS"/>
    <property type="match status" value="1"/>
</dbReference>
<dbReference type="SUPFAM" id="SSF55785">
    <property type="entry name" value="PYP-like sensor domain (PAS domain)"/>
    <property type="match status" value="1"/>
</dbReference>
<keyword evidence="11" id="KW-1185">Reference proteome</keyword>
<dbReference type="InterPro" id="IPR035965">
    <property type="entry name" value="PAS-like_dom_sf"/>
</dbReference>
<evidence type="ECO:0000256" key="4">
    <source>
        <dbReference type="ARBA" id="ARBA00022679"/>
    </source>
</evidence>
<reference evidence="11" key="1">
    <citation type="journal article" date="2019" name="Int. J. Syst. Evol. Microbiol.">
        <title>The Global Catalogue of Microorganisms (GCM) 10K type strain sequencing project: providing services to taxonomists for standard genome sequencing and annotation.</title>
        <authorList>
            <consortium name="The Broad Institute Genomics Platform"/>
            <consortium name="The Broad Institute Genome Sequencing Center for Infectious Disease"/>
            <person name="Wu L."/>
            <person name="Ma J."/>
        </authorList>
    </citation>
    <scope>NUCLEOTIDE SEQUENCE [LARGE SCALE GENOMIC DNA]</scope>
    <source>
        <strain evidence="11">JCM 17563</strain>
    </source>
</reference>
<dbReference type="Proteomes" id="UP001500235">
    <property type="component" value="Unassembled WGS sequence"/>
</dbReference>
<dbReference type="CDD" id="cd00082">
    <property type="entry name" value="HisKA"/>
    <property type="match status" value="1"/>
</dbReference>
<dbReference type="EC" id="2.7.13.3" evidence="2"/>
<dbReference type="InterPro" id="IPR036097">
    <property type="entry name" value="HisK_dim/P_sf"/>
</dbReference>
<dbReference type="InterPro" id="IPR004358">
    <property type="entry name" value="Sig_transdc_His_kin-like_C"/>
</dbReference>
<dbReference type="PROSITE" id="PS50112">
    <property type="entry name" value="PAS"/>
    <property type="match status" value="1"/>
</dbReference>
<dbReference type="Gene3D" id="1.10.287.130">
    <property type="match status" value="1"/>
</dbReference>
<dbReference type="Gene3D" id="3.30.450.20">
    <property type="entry name" value="PAS domain"/>
    <property type="match status" value="1"/>
</dbReference>
<dbReference type="PANTHER" id="PTHR43047:SF72">
    <property type="entry name" value="OSMOSENSING HISTIDINE PROTEIN KINASE SLN1"/>
    <property type="match status" value="1"/>
</dbReference>
<dbReference type="InterPro" id="IPR007891">
    <property type="entry name" value="CHASE3"/>
</dbReference>
<dbReference type="InterPro" id="IPR003661">
    <property type="entry name" value="HisK_dim/P_dom"/>
</dbReference>
<evidence type="ECO:0000259" key="8">
    <source>
        <dbReference type="PROSITE" id="PS50110"/>
    </source>
</evidence>
<dbReference type="Pfam" id="PF05227">
    <property type="entry name" value="CHASE3"/>
    <property type="match status" value="1"/>
</dbReference>
<evidence type="ECO:0000256" key="2">
    <source>
        <dbReference type="ARBA" id="ARBA00012438"/>
    </source>
</evidence>
<sequence length="712" mass="77330">MQNNNRLVAATLGVLCVLLVLAIAKMQISIIRADRLSSEAVQQSNARARTLSEYFVILQDVETGQRGYVVTGNPDFLEPMKAGLARVAEVGTRLRQQYAAGSKEAVLAEHLLMVGAAKVRHARVVADLRARGQTDEAAAMIRNLSGKRLMDDVRRKVAALQEAERNVSRAILLASAVDHEQRRLRVIAAEMALLLTAGALFTLLLLTLTKLDRTSRTRNDYAARQQAIFDHASDAMLMLDQEGMIISVNAAAERLFGRSADELVGQSNLSLFADPPPVEVSRAYLKGLIAGEASANPVQNFIGRRGDGTEFETEVVTTPVPLHDGLQFLAVGRDSTERRQVERMKSEFVATVSHELRTPLASISGSLGLLAGNPANELPAGARRLVEIALNNSHRLIRLINDMLDLEKIESNRMELREEAVDLRPLLERVIEENDGFAARHRIDVHLVSVPPRACVLADPDRMVQVFTNLLSNAIKFSPKGEQVDVRVVDAGTAWRISVEDHGPGIPEAFRNRIFGKFAQADGADARIHGGSGLGLSIVKEIVARTGGTVSFDSELGRGTRFHVDLPKLQTPAPADEAPVQQQPIADDGRRHFLHIEDDADALRVVGEAFAHIAEVHFSPSFAEAKAALRRFRFDAVLLDVALADGSGLDLVPLIRETSPGAPVILYTATDLGAAEVAMVDVAGVKSRTSLAELVARVEELIGVRAEAETRA</sequence>
<dbReference type="Gene3D" id="3.40.50.2300">
    <property type="match status" value="1"/>
</dbReference>
<dbReference type="PROSITE" id="PS50110">
    <property type="entry name" value="RESPONSE_REGULATORY"/>
    <property type="match status" value="1"/>
</dbReference>
<dbReference type="InterPro" id="IPR001789">
    <property type="entry name" value="Sig_transdc_resp-reg_receiver"/>
</dbReference>
<feature type="domain" description="PAS" evidence="9">
    <location>
        <begin position="221"/>
        <end position="292"/>
    </location>
</feature>
<dbReference type="SUPFAM" id="SSF55874">
    <property type="entry name" value="ATPase domain of HSP90 chaperone/DNA topoisomerase II/histidine kinase"/>
    <property type="match status" value="1"/>
</dbReference>
<proteinExistence type="predicted"/>
<dbReference type="CDD" id="cd16922">
    <property type="entry name" value="HATPase_EvgS-ArcB-TorS-like"/>
    <property type="match status" value="1"/>
</dbReference>
<organism evidence="10 11">
    <name type="scientific">Sphingomonas swuensis</name>
    <dbReference type="NCBI Taxonomy" id="977800"/>
    <lineage>
        <taxon>Bacteria</taxon>
        <taxon>Pseudomonadati</taxon>
        <taxon>Pseudomonadota</taxon>
        <taxon>Alphaproteobacteria</taxon>
        <taxon>Sphingomonadales</taxon>
        <taxon>Sphingomonadaceae</taxon>
        <taxon>Sphingomonas</taxon>
    </lineage>
</organism>
<dbReference type="PRINTS" id="PR00344">
    <property type="entry name" value="BCTRLSENSOR"/>
</dbReference>
<dbReference type="PANTHER" id="PTHR43047">
    <property type="entry name" value="TWO-COMPONENT HISTIDINE PROTEIN KINASE"/>
    <property type="match status" value="1"/>
</dbReference>
<keyword evidence="4" id="KW-0808">Transferase</keyword>
<dbReference type="Pfam" id="PF00072">
    <property type="entry name" value="Response_reg"/>
    <property type="match status" value="1"/>
</dbReference>
<evidence type="ECO:0000259" key="9">
    <source>
        <dbReference type="PROSITE" id="PS50112"/>
    </source>
</evidence>
<comment type="caution">
    <text evidence="10">The sequence shown here is derived from an EMBL/GenBank/DDBJ whole genome shotgun (WGS) entry which is preliminary data.</text>
</comment>
<gene>
    <name evidence="10" type="ORF">GCM10022280_06250</name>
</gene>
<dbReference type="SMART" id="SM00387">
    <property type="entry name" value="HATPase_c"/>
    <property type="match status" value="1"/>
</dbReference>
<feature type="domain" description="Histidine kinase" evidence="7">
    <location>
        <begin position="351"/>
        <end position="570"/>
    </location>
</feature>
<evidence type="ECO:0000259" key="7">
    <source>
        <dbReference type="PROSITE" id="PS50109"/>
    </source>
</evidence>
<keyword evidence="5" id="KW-0418">Kinase</keyword>
<dbReference type="Pfam" id="PF02518">
    <property type="entry name" value="HATPase_c"/>
    <property type="match status" value="1"/>
</dbReference>
<dbReference type="InterPro" id="IPR003594">
    <property type="entry name" value="HATPase_dom"/>
</dbReference>
<dbReference type="PROSITE" id="PS50109">
    <property type="entry name" value="HIS_KIN"/>
    <property type="match status" value="1"/>
</dbReference>
<dbReference type="InterPro" id="IPR011006">
    <property type="entry name" value="CheY-like_superfamily"/>
</dbReference>
<evidence type="ECO:0000256" key="6">
    <source>
        <dbReference type="PROSITE-ProRule" id="PRU00169"/>
    </source>
</evidence>
<dbReference type="Gene3D" id="3.30.565.10">
    <property type="entry name" value="Histidine kinase-like ATPase, C-terminal domain"/>
    <property type="match status" value="1"/>
</dbReference>
<dbReference type="InterPro" id="IPR036890">
    <property type="entry name" value="HATPase_C_sf"/>
</dbReference>
<dbReference type="SMART" id="SM00091">
    <property type="entry name" value="PAS"/>
    <property type="match status" value="1"/>
</dbReference>
<evidence type="ECO:0000313" key="10">
    <source>
        <dbReference type="EMBL" id="GAA4011423.1"/>
    </source>
</evidence>
<feature type="domain" description="Response regulatory" evidence="8">
    <location>
        <begin position="592"/>
        <end position="702"/>
    </location>
</feature>
<dbReference type="CDD" id="cd19410">
    <property type="entry name" value="HK9-like_sensor"/>
    <property type="match status" value="1"/>
</dbReference>
<dbReference type="InterPro" id="IPR000014">
    <property type="entry name" value="PAS"/>
</dbReference>
<keyword evidence="3 6" id="KW-0597">Phosphoprotein</keyword>